<organism evidence="3 4">
    <name type="scientific">Candidatus Gottesmanbacteria bacterium RIFCSPHIGHO2_01_FULL_39_10</name>
    <dbReference type="NCBI Taxonomy" id="1798375"/>
    <lineage>
        <taxon>Bacteria</taxon>
        <taxon>Candidatus Gottesmaniibacteriota</taxon>
    </lineage>
</organism>
<dbReference type="PANTHER" id="PTHR37938:SF1">
    <property type="entry name" value="BLL0215 PROTEIN"/>
    <property type="match status" value="1"/>
</dbReference>
<dbReference type="AlphaFoldDB" id="A0A1F5ZMZ8"/>
<reference evidence="3 4" key="1">
    <citation type="journal article" date="2016" name="Nat. Commun.">
        <title>Thousands of microbial genomes shed light on interconnected biogeochemical processes in an aquifer system.</title>
        <authorList>
            <person name="Anantharaman K."/>
            <person name="Brown C.T."/>
            <person name="Hug L.A."/>
            <person name="Sharon I."/>
            <person name="Castelle C.J."/>
            <person name="Probst A.J."/>
            <person name="Thomas B.C."/>
            <person name="Singh A."/>
            <person name="Wilkins M.J."/>
            <person name="Karaoz U."/>
            <person name="Brodie E.L."/>
            <person name="Williams K.H."/>
            <person name="Hubbard S.S."/>
            <person name="Banfield J.F."/>
        </authorList>
    </citation>
    <scope>NUCLEOTIDE SEQUENCE [LARGE SCALE GENOMIC DNA]</scope>
</reference>
<dbReference type="Proteomes" id="UP000177383">
    <property type="component" value="Unassembled WGS sequence"/>
</dbReference>
<feature type="compositionally biased region" description="Basic and acidic residues" evidence="1">
    <location>
        <begin position="1"/>
        <end position="13"/>
    </location>
</feature>
<keyword evidence="2" id="KW-1133">Transmembrane helix</keyword>
<accession>A0A1F5ZMZ8</accession>
<evidence type="ECO:0000313" key="4">
    <source>
        <dbReference type="Proteomes" id="UP000177383"/>
    </source>
</evidence>
<evidence type="ECO:0000256" key="2">
    <source>
        <dbReference type="SAM" id="Phobius"/>
    </source>
</evidence>
<proteinExistence type="predicted"/>
<keyword evidence="2" id="KW-0812">Transmembrane</keyword>
<comment type="caution">
    <text evidence="3">The sequence shown here is derived from an EMBL/GenBank/DDBJ whole genome shotgun (WGS) entry which is preliminary data.</text>
</comment>
<gene>
    <name evidence="3" type="ORF">A2773_03785</name>
</gene>
<protein>
    <recommendedName>
        <fullName evidence="5">DUF304 domain-containing protein</fullName>
    </recommendedName>
</protein>
<evidence type="ECO:0008006" key="5">
    <source>
        <dbReference type="Google" id="ProtNLM"/>
    </source>
</evidence>
<dbReference type="EMBL" id="MFJE01000033">
    <property type="protein sequence ID" value="OGG13876.1"/>
    <property type="molecule type" value="Genomic_DNA"/>
</dbReference>
<dbReference type="STRING" id="1798375.A2773_03785"/>
<dbReference type="PANTHER" id="PTHR37938">
    <property type="entry name" value="BLL0215 PROTEIN"/>
    <property type="match status" value="1"/>
</dbReference>
<feature type="transmembrane region" description="Helical" evidence="2">
    <location>
        <begin position="66"/>
        <end position="88"/>
    </location>
</feature>
<evidence type="ECO:0000313" key="3">
    <source>
        <dbReference type="EMBL" id="OGG13876.1"/>
    </source>
</evidence>
<sequence>MPDIFTLKKDKNKTPAPKLSSKKKETSSTSQLFSAYSFMPTGVRFDTQEVDETIVLLLRRHWITNLSWLITGFILLILPLFLFSLGNITSIFPSFFPPTFTSFIILIWYLLTFTFILTEFLLWYFNVSIVTQERIIDVDFALLYKVISETRISRVEDVSARTGGFIRSFFDYGDVFVQTAATEENFEFLAVPHPNQVVKIINELVGREEEEGHG</sequence>
<feature type="region of interest" description="Disordered" evidence="1">
    <location>
        <begin position="1"/>
        <end position="25"/>
    </location>
</feature>
<keyword evidence="2" id="KW-0472">Membrane</keyword>
<name>A0A1F5ZMZ8_9BACT</name>
<feature type="transmembrane region" description="Helical" evidence="2">
    <location>
        <begin position="100"/>
        <end position="125"/>
    </location>
</feature>
<evidence type="ECO:0000256" key="1">
    <source>
        <dbReference type="SAM" id="MobiDB-lite"/>
    </source>
</evidence>